<dbReference type="InterPro" id="IPR035269">
    <property type="entry name" value="PSMD9"/>
</dbReference>
<evidence type="ECO:0000313" key="6">
    <source>
        <dbReference type="EMBL" id="RDX42512.1"/>
    </source>
</evidence>
<feature type="domain" description="Nas2 N-terminal" evidence="5">
    <location>
        <begin position="19"/>
        <end position="95"/>
    </location>
</feature>
<evidence type="ECO:0000259" key="4">
    <source>
        <dbReference type="Pfam" id="PF04495"/>
    </source>
</evidence>
<dbReference type="InterPro" id="IPR036034">
    <property type="entry name" value="PDZ_sf"/>
</dbReference>
<evidence type="ECO:0000259" key="5">
    <source>
        <dbReference type="Pfam" id="PF18265"/>
    </source>
</evidence>
<dbReference type="GO" id="GO:0005634">
    <property type="term" value="C:nucleus"/>
    <property type="evidence" value="ECO:0007669"/>
    <property type="project" value="TreeGrafter"/>
</dbReference>
<gene>
    <name evidence="6" type="ORF">OH76DRAFT_1411095</name>
</gene>
<evidence type="ECO:0000256" key="3">
    <source>
        <dbReference type="SAM" id="Coils"/>
    </source>
</evidence>
<dbReference type="InterPro" id="IPR040815">
    <property type="entry name" value="Nas2_N"/>
</dbReference>
<dbReference type="Pfam" id="PF04495">
    <property type="entry name" value="GRASP55_65"/>
    <property type="match status" value="1"/>
</dbReference>
<evidence type="ECO:0000313" key="7">
    <source>
        <dbReference type="Proteomes" id="UP000256964"/>
    </source>
</evidence>
<name>A0A371CQG1_9APHY</name>
<dbReference type="OrthoDB" id="72325at2759"/>
<dbReference type="Gene3D" id="6.10.140.1710">
    <property type="match status" value="1"/>
</dbReference>
<dbReference type="PANTHER" id="PTHR12651:SF1">
    <property type="entry name" value="26S PROTEASOME NON-ATPASE REGULATORY SUBUNIT 9"/>
    <property type="match status" value="1"/>
</dbReference>
<keyword evidence="7" id="KW-1185">Reference proteome</keyword>
<dbReference type="SUPFAM" id="SSF50156">
    <property type="entry name" value="PDZ domain-like"/>
    <property type="match status" value="1"/>
</dbReference>
<sequence length="213" mass="23194">MGFTLPPRMNNSAPADHVRSLMARKDALEDQLETQLEILQSHSVTMDTPLVDAEGFPRADIDIWAVRHARVRIIELRNDLKALMDKIMVALQDVYDPSTVSREQPPATSASSTSGASLEPFARVDGVAPGSPAASAGLLREDLILSFGPLDKSSFPTSSSLQPLAELVAAQENNEVVIEVLRSNDQRTRLTFIPRRGWGGRGLLGCHLVPYIA</sequence>
<protein>
    <recommendedName>
        <fullName evidence="2">Probable 26S proteasome regulatory subunit p27</fullName>
    </recommendedName>
</protein>
<dbReference type="FunFam" id="2.30.42.10:FF:000107">
    <property type="entry name" value="26S proteasome non-ATPase regulatory subunit 9"/>
    <property type="match status" value="1"/>
</dbReference>
<evidence type="ECO:0000256" key="1">
    <source>
        <dbReference type="ARBA" id="ARBA00023186"/>
    </source>
</evidence>
<dbReference type="InterPro" id="IPR024958">
    <property type="entry name" value="GRASP_PDZ"/>
</dbReference>
<dbReference type="GO" id="GO:0005737">
    <property type="term" value="C:cytoplasm"/>
    <property type="evidence" value="ECO:0007669"/>
    <property type="project" value="TreeGrafter"/>
</dbReference>
<dbReference type="GO" id="GO:0070682">
    <property type="term" value="P:proteasome regulatory particle assembly"/>
    <property type="evidence" value="ECO:0007669"/>
    <property type="project" value="InterPro"/>
</dbReference>
<dbReference type="EMBL" id="KZ857483">
    <property type="protein sequence ID" value="RDX42512.1"/>
    <property type="molecule type" value="Genomic_DNA"/>
</dbReference>
<accession>A0A371CQG1</accession>
<dbReference type="STRING" id="139420.A0A371CQG1"/>
<dbReference type="Gene3D" id="2.30.42.10">
    <property type="match status" value="1"/>
</dbReference>
<reference evidence="6 7" key="1">
    <citation type="journal article" date="2018" name="Biotechnol. Biofuels">
        <title>Integrative visual omics of the white-rot fungus Polyporus brumalis exposes the biotechnological potential of its oxidative enzymes for delignifying raw plant biomass.</title>
        <authorList>
            <person name="Miyauchi S."/>
            <person name="Rancon A."/>
            <person name="Drula E."/>
            <person name="Hage H."/>
            <person name="Chaduli D."/>
            <person name="Favel A."/>
            <person name="Grisel S."/>
            <person name="Henrissat B."/>
            <person name="Herpoel-Gimbert I."/>
            <person name="Ruiz-Duenas F.J."/>
            <person name="Chevret D."/>
            <person name="Hainaut M."/>
            <person name="Lin J."/>
            <person name="Wang M."/>
            <person name="Pangilinan J."/>
            <person name="Lipzen A."/>
            <person name="Lesage-Meessen L."/>
            <person name="Navarro D."/>
            <person name="Riley R."/>
            <person name="Grigoriev I.V."/>
            <person name="Zhou S."/>
            <person name="Raouche S."/>
            <person name="Rosso M.N."/>
        </authorList>
    </citation>
    <scope>NUCLEOTIDE SEQUENCE [LARGE SCALE GENOMIC DNA]</scope>
    <source>
        <strain evidence="6 7">BRFM 1820</strain>
    </source>
</reference>
<feature type="coiled-coil region" evidence="3">
    <location>
        <begin position="66"/>
        <end position="93"/>
    </location>
</feature>
<keyword evidence="1" id="KW-0143">Chaperone</keyword>
<dbReference type="PANTHER" id="PTHR12651">
    <property type="entry name" value="26S PROTEASOME NON-ATPASE REGULATORY SUBUNIT 9"/>
    <property type="match status" value="1"/>
</dbReference>
<evidence type="ECO:0000256" key="2">
    <source>
        <dbReference type="ARBA" id="ARBA00068021"/>
    </source>
</evidence>
<dbReference type="Pfam" id="PF18265">
    <property type="entry name" value="Nas2_N"/>
    <property type="match status" value="1"/>
</dbReference>
<proteinExistence type="predicted"/>
<feature type="domain" description="PDZ GRASP-type" evidence="4">
    <location>
        <begin position="117"/>
        <end position="208"/>
    </location>
</feature>
<dbReference type="Proteomes" id="UP000256964">
    <property type="component" value="Unassembled WGS sequence"/>
</dbReference>
<dbReference type="AlphaFoldDB" id="A0A371CQG1"/>
<keyword evidence="3" id="KW-0175">Coiled coil</keyword>
<organism evidence="6 7">
    <name type="scientific">Lentinus brumalis</name>
    <dbReference type="NCBI Taxonomy" id="2498619"/>
    <lineage>
        <taxon>Eukaryota</taxon>
        <taxon>Fungi</taxon>
        <taxon>Dikarya</taxon>
        <taxon>Basidiomycota</taxon>
        <taxon>Agaricomycotina</taxon>
        <taxon>Agaricomycetes</taxon>
        <taxon>Polyporales</taxon>
        <taxon>Polyporaceae</taxon>
        <taxon>Lentinus</taxon>
    </lineage>
</organism>